<dbReference type="InterPro" id="IPR023346">
    <property type="entry name" value="Lysozyme-like_dom_sf"/>
</dbReference>
<protein>
    <submittedName>
        <fullName evidence="2">Lytic transglycosylase domain-containing protein</fullName>
    </submittedName>
</protein>
<evidence type="ECO:0000313" key="2">
    <source>
        <dbReference type="EMBL" id="MSU08789.1"/>
    </source>
</evidence>
<comment type="caution">
    <text evidence="2">The sequence shown here is derived from an EMBL/GenBank/DDBJ whole genome shotgun (WGS) entry which is preliminary data.</text>
</comment>
<dbReference type="PANTHER" id="PTHR37423">
    <property type="entry name" value="SOLUBLE LYTIC MUREIN TRANSGLYCOSYLASE-RELATED"/>
    <property type="match status" value="1"/>
</dbReference>
<dbReference type="Pfam" id="PF01464">
    <property type="entry name" value="SLT"/>
    <property type="match status" value="1"/>
</dbReference>
<evidence type="ECO:0000313" key="3">
    <source>
        <dbReference type="Proteomes" id="UP000433181"/>
    </source>
</evidence>
<feature type="domain" description="Transglycosylase SLT" evidence="1">
    <location>
        <begin position="75"/>
        <end position="181"/>
    </location>
</feature>
<dbReference type="AlphaFoldDB" id="A0A6I2UGH4"/>
<dbReference type="Proteomes" id="UP000433181">
    <property type="component" value="Unassembled WGS sequence"/>
</dbReference>
<accession>A0A6I2UGH4</accession>
<keyword evidence="3" id="KW-1185">Reference proteome</keyword>
<dbReference type="InterPro" id="IPR008258">
    <property type="entry name" value="Transglycosylase_SLT_dom_1"/>
</dbReference>
<dbReference type="RefSeq" id="WP_154406952.1">
    <property type="nucleotide sequence ID" value="NZ_VUNR01000012.1"/>
</dbReference>
<proteinExistence type="predicted"/>
<dbReference type="EMBL" id="VUNR01000012">
    <property type="protein sequence ID" value="MSU08789.1"/>
    <property type="molecule type" value="Genomic_DNA"/>
</dbReference>
<gene>
    <name evidence="2" type="ORF">FYJ84_07310</name>
</gene>
<evidence type="ECO:0000259" key="1">
    <source>
        <dbReference type="Pfam" id="PF01464"/>
    </source>
</evidence>
<dbReference type="SUPFAM" id="SSF53955">
    <property type="entry name" value="Lysozyme-like"/>
    <property type="match status" value="1"/>
</dbReference>
<dbReference type="GeneID" id="96778721"/>
<dbReference type="Gene3D" id="1.10.530.10">
    <property type="match status" value="1"/>
</dbReference>
<dbReference type="CDD" id="cd00254">
    <property type="entry name" value="LT-like"/>
    <property type="match status" value="1"/>
</dbReference>
<dbReference type="PANTHER" id="PTHR37423:SF2">
    <property type="entry name" value="MEMBRANE-BOUND LYTIC MUREIN TRANSGLYCOSYLASE C"/>
    <property type="match status" value="1"/>
</dbReference>
<reference evidence="2 3" key="1">
    <citation type="submission" date="2019-08" db="EMBL/GenBank/DDBJ databases">
        <title>In-depth cultivation of the pig gut microbiome towards novel bacterial diversity and tailored functional studies.</title>
        <authorList>
            <person name="Wylensek D."/>
            <person name="Hitch T.C.A."/>
            <person name="Clavel T."/>
        </authorList>
    </citation>
    <scope>NUCLEOTIDE SEQUENCE [LARGE SCALE GENOMIC DNA]</scope>
    <source>
        <strain evidence="2 3">WCA-693-APC-5D-A</strain>
    </source>
</reference>
<name>A0A6I2UGH4_9FIRM</name>
<organism evidence="2 3">
    <name type="scientific">Anaerovibrio slackiae</name>
    <dbReference type="NCBI Taxonomy" id="2652309"/>
    <lineage>
        <taxon>Bacteria</taxon>
        <taxon>Bacillati</taxon>
        <taxon>Bacillota</taxon>
        <taxon>Negativicutes</taxon>
        <taxon>Selenomonadales</taxon>
        <taxon>Selenomonadaceae</taxon>
        <taxon>Anaerovibrio</taxon>
    </lineage>
</organism>
<sequence>MMQIEGLENVIHRIDELNQRFGLATSPYNRHMEKPEAVQKMQGAQETVQGSSFASELSGAMKAAGVIMPGDTNSMIAAAARKYNVDPRLAAAIAQTESGGNQEAVSPAGAVGVMQLMPETAAGLGVNPYDKQQNIEGGVKYLRQMMDTFGGDVQKAVAAYNAGPQAVKDYNGVPPYRETQNYVNKVLDIYR</sequence>